<protein>
    <submittedName>
        <fullName evidence="2">Uncharacterized protein</fullName>
    </submittedName>
</protein>
<dbReference type="AlphaFoldDB" id="A0AA39WY29"/>
<keyword evidence="1" id="KW-0732">Signal</keyword>
<proteinExistence type="predicted"/>
<keyword evidence="3" id="KW-1185">Reference proteome</keyword>
<evidence type="ECO:0000256" key="1">
    <source>
        <dbReference type="SAM" id="SignalP"/>
    </source>
</evidence>
<feature type="chain" id="PRO_5041422743" evidence="1">
    <location>
        <begin position="24"/>
        <end position="150"/>
    </location>
</feature>
<dbReference type="EMBL" id="JAULSU010000003">
    <property type="protein sequence ID" value="KAK0623754.1"/>
    <property type="molecule type" value="Genomic_DNA"/>
</dbReference>
<comment type="caution">
    <text evidence="2">The sequence shown here is derived from an EMBL/GenBank/DDBJ whole genome shotgun (WGS) entry which is preliminary data.</text>
</comment>
<evidence type="ECO:0000313" key="3">
    <source>
        <dbReference type="Proteomes" id="UP001175000"/>
    </source>
</evidence>
<evidence type="ECO:0000313" key="2">
    <source>
        <dbReference type="EMBL" id="KAK0623754.1"/>
    </source>
</evidence>
<name>A0AA39WY29_9PEZI</name>
<sequence>MKPARLTLFAFLAAALSPELSWAASNNGMELDIISPVAGGRHHVNPITKIPAVIADSDLFIAIATADRLGFSTTSGALPPGNYLFEWEFSVGPWCGSAPGAEKTTIWRNSGTISNWSFHITIDDDAPWPEFDSKSCPSVAGQAAATAEYA</sequence>
<accession>A0AA39WY29</accession>
<gene>
    <name evidence="2" type="ORF">B0T14DRAFT_565078</name>
</gene>
<feature type="signal peptide" evidence="1">
    <location>
        <begin position="1"/>
        <end position="23"/>
    </location>
</feature>
<reference evidence="2" key="1">
    <citation type="submission" date="2023-06" db="EMBL/GenBank/DDBJ databases">
        <title>Genome-scale phylogeny and comparative genomics of the fungal order Sordariales.</title>
        <authorList>
            <consortium name="Lawrence Berkeley National Laboratory"/>
            <person name="Hensen N."/>
            <person name="Bonometti L."/>
            <person name="Westerberg I."/>
            <person name="Brannstrom I.O."/>
            <person name="Guillou S."/>
            <person name="Cros-Aarteil S."/>
            <person name="Calhoun S."/>
            <person name="Haridas S."/>
            <person name="Kuo A."/>
            <person name="Mondo S."/>
            <person name="Pangilinan J."/>
            <person name="Riley R."/>
            <person name="Labutti K."/>
            <person name="Andreopoulos B."/>
            <person name="Lipzen A."/>
            <person name="Chen C."/>
            <person name="Yanf M."/>
            <person name="Daum C."/>
            <person name="Ng V."/>
            <person name="Clum A."/>
            <person name="Steindorff A."/>
            <person name="Ohm R."/>
            <person name="Martin F."/>
            <person name="Silar P."/>
            <person name="Natvig D."/>
            <person name="Lalanne C."/>
            <person name="Gautier V."/>
            <person name="Ament-Velasquez S.L."/>
            <person name="Kruys A."/>
            <person name="Hutchinson M.I."/>
            <person name="Powell A.J."/>
            <person name="Barry K."/>
            <person name="Miller A.N."/>
            <person name="Grigoriev I.V."/>
            <person name="Debuchy R."/>
            <person name="Gladieux P."/>
            <person name="Thoren M.H."/>
            <person name="Johannesson H."/>
        </authorList>
    </citation>
    <scope>NUCLEOTIDE SEQUENCE</scope>
    <source>
        <strain evidence="2">CBS 606.72</strain>
    </source>
</reference>
<dbReference type="Proteomes" id="UP001175000">
    <property type="component" value="Unassembled WGS sequence"/>
</dbReference>
<organism evidence="2 3">
    <name type="scientific">Immersiella caudata</name>
    <dbReference type="NCBI Taxonomy" id="314043"/>
    <lineage>
        <taxon>Eukaryota</taxon>
        <taxon>Fungi</taxon>
        <taxon>Dikarya</taxon>
        <taxon>Ascomycota</taxon>
        <taxon>Pezizomycotina</taxon>
        <taxon>Sordariomycetes</taxon>
        <taxon>Sordariomycetidae</taxon>
        <taxon>Sordariales</taxon>
        <taxon>Lasiosphaeriaceae</taxon>
        <taxon>Immersiella</taxon>
    </lineage>
</organism>